<dbReference type="InterPro" id="IPR003735">
    <property type="entry name" value="Metal_Tscrpt_repr"/>
</dbReference>
<evidence type="ECO:0008006" key="3">
    <source>
        <dbReference type="Google" id="ProtNLM"/>
    </source>
</evidence>
<dbReference type="PANTHER" id="PTHR33677">
    <property type="entry name" value="TRANSCRIPTIONAL REPRESSOR FRMR-RELATED"/>
    <property type="match status" value="1"/>
</dbReference>
<gene>
    <name evidence="1" type="ORF">A3A65_03325</name>
</gene>
<dbReference type="CDD" id="cd10148">
    <property type="entry name" value="CsoR-like_DUF156"/>
    <property type="match status" value="1"/>
</dbReference>
<reference evidence="1 2" key="1">
    <citation type="journal article" date="2016" name="Nat. Commun.">
        <title>Thousands of microbial genomes shed light on interconnected biogeochemical processes in an aquifer system.</title>
        <authorList>
            <person name="Anantharaman K."/>
            <person name="Brown C.T."/>
            <person name="Hug L.A."/>
            <person name="Sharon I."/>
            <person name="Castelle C.J."/>
            <person name="Probst A.J."/>
            <person name="Thomas B.C."/>
            <person name="Singh A."/>
            <person name="Wilkins M.J."/>
            <person name="Karaoz U."/>
            <person name="Brodie E.L."/>
            <person name="Williams K.H."/>
            <person name="Hubbard S.S."/>
            <person name="Banfield J.F."/>
        </authorList>
    </citation>
    <scope>NUCLEOTIDE SEQUENCE [LARGE SCALE GENOMIC DNA]</scope>
</reference>
<dbReference type="Proteomes" id="UP000176723">
    <property type="component" value="Unassembled WGS sequence"/>
</dbReference>
<dbReference type="STRING" id="1797593.A3A65_03325"/>
<evidence type="ECO:0000313" key="2">
    <source>
        <dbReference type="Proteomes" id="UP000176723"/>
    </source>
</evidence>
<sequence length="78" mass="8719">MDSIDVRLRRIEGQVAGLRKMYNQGRDCMELAQQVVAVRSALASVGKEIVSGEAVRCMGSRTKKKEFARMIQNLFSIS</sequence>
<dbReference type="GO" id="GO:0045892">
    <property type="term" value="P:negative regulation of DNA-templated transcription"/>
    <property type="evidence" value="ECO:0007669"/>
    <property type="project" value="UniProtKB-ARBA"/>
</dbReference>
<accession>A0A1G1W0Q3</accession>
<protein>
    <recommendedName>
        <fullName evidence="3">Transcriptional regulator</fullName>
    </recommendedName>
</protein>
<dbReference type="Gene3D" id="1.20.58.1000">
    <property type="entry name" value="Metal-sensitive repressor, helix protomer"/>
    <property type="match status" value="1"/>
</dbReference>
<comment type="caution">
    <text evidence="1">The sequence shown here is derived from an EMBL/GenBank/DDBJ whole genome shotgun (WGS) entry which is preliminary data.</text>
</comment>
<organism evidence="1 2">
    <name type="scientific">Candidatus Chisholmbacteria bacterium RIFCSPLOWO2_01_FULL_49_14</name>
    <dbReference type="NCBI Taxonomy" id="1797593"/>
    <lineage>
        <taxon>Bacteria</taxon>
        <taxon>Candidatus Chisholmiibacteriota</taxon>
    </lineage>
</organism>
<evidence type="ECO:0000313" key="1">
    <source>
        <dbReference type="EMBL" id="OGY21164.1"/>
    </source>
</evidence>
<dbReference type="Pfam" id="PF02583">
    <property type="entry name" value="Trns_repr_metal"/>
    <property type="match status" value="1"/>
</dbReference>
<dbReference type="GO" id="GO:0046872">
    <property type="term" value="F:metal ion binding"/>
    <property type="evidence" value="ECO:0007669"/>
    <property type="project" value="InterPro"/>
</dbReference>
<dbReference type="PANTHER" id="PTHR33677:SF5">
    <property type="entry name" value="TRANSCRIPTIONAL REPRESSOR FRMR"/>
    <property type="match status" value="1"/>
</dbReference>
<dbReference type="AlphaFoldDB" id="A0A1G1W0Q3"/>
<proteinExistence type="predicted"/>
<dbReference type="GO" id="GO:0003677">
    <property type="term" value="F:DNA binding"/>
    <property type="evidence" value="ECO:0007669"/>
    <property type="project" value="InterPro"/>
</dbReference>
<dbReference type="InterPro" id="IPR038390">
    <property type="entry name" value="Metal_Tscrpt_repr_sf"/>
</dbReference>
<name>A0A1G1W0Q3_9BACT</name>
<dbReference type="EMBL" id="MHCL01000016">
    <property type="protein sequence ID" value="OGY21164.1"/>
    <property type="molecule type" value="Genomic_DNA"/>
</dbReference>